<keyword evidence="16" id="KW-1185">Reference proteome</keyword>
<proteinExistence type="inferred from homology"/>
<comment type="subcellular location">
    <subcellularLocation>
        <location evidence="2 13">Cell membrane</location>
        <topology evidence="2 13">Multi-pass membrane protein</topology>
    </subcellularLocation>
</comment>
<keyword evidence="9 13" id="KW-0472">Membrane</keyword>
<evidence type="ECO:0000256" key="6">
    <source>
        <dbReference type="ARBA" id="ARBA00022692"/>
    </source>
</evidence>
<keyword evidence="5 13" id="KW-0589">Pheromone response</keyword>
<evidence type="ECO:0000256" key="1">
    <source>
        <dbReference type="ARBA" id="ARBA00003878"/>
    </source>
</evidence>
<reference evidence="15" key="2">
    <citation type="submission" date="2025-09" db="UniProtKB">
        <authorList>
            <consortium name="Ensembl"/>
        </authorList>
    </citation>
    <scope>IDENTIFICATION</scope>
</reference>
<evidence type="ECO:0000256" key="13">
    <source>
        <dbReference type="RuleBase" id="RU364061"/>
    </source>
</evidence>
<feature type="transmembrane region" description="Helical" evidence="13">
    <location>
        <begin position="64"/>
        <end position="82"/>
    </location>
</feature>
<feature type="domain" description="G-protein coupled receptors family 1 profile" evidence="14">
    <location>
        <begin position="40"/>
        <end position="312"/>
    </location>
</feature>
<dbReference type="FunFam" id="1.20.1070.10:FF:000033">
    <property type="entry name" value="Vomeronasal type-1 receptor"/>
    <property type="match status" value="1"/>
</dbReference>
<dbReference type="GO" id="GO:0016503">
    <property type="term" value="F:pheromone receptor activity"/>
    <property type="evidence" value="ECO:0007669"/>
    <property type="project" value="InterPro"/>
</dbReference>
<keyword evidence="7 13" id="KW-1133">Transmembrane helix</keyword>
<protein>
    <recommendedName>
        <fullName evidence="13">Vomeronasal type-1 receptor</fullName>
    </recommendedName>
</protein>
<dbReference type="PROSITE" id="PS50262">
    <property type="entry name" value="G_PROTEIN_RECEP_F1_2"/>
    <property type="match status" value="1"/>
</dbReference>
<feature type="transmembrane region" description="Helical" evidence="13">
    <location>
        <begin position="112"/>
        <end position="131"/>
    </location>
</feature>
<organism evidence="15 16">
    <name type="scientific">Prolemur simus</name>
    <name type="common">Greater bamboo lemur</name>
    <name type="synonym">Hapalemur simus</name>
    <dbReference type="NCBI Taxonomy" id="1328070"/>
    <lineage>
        <taxon>Eukaryota</taxon>
        <taxon>Metazoa</taxon>
        <taxon>Chordata</taxon>
        <taxon>Craniata</taxon>
        <taxon>Vertebrata</taxon>
        <taxon>Euteleostomi</taxon>
        <taxon>Mammalia</taxon>
        <taxon>Eutheria</taxon>
        <taxon>Euarchontoglires</taxon>
        <taxon>Primates</taxon>
        <taxon>Strepsirrhini</taxon>
        <taxon>Lemuriformes</taxon>
        <taxon>Lemuridae</taxon>
        <taxon>Prolemur</taxon>
    </lineage>
</organism>
<dbReference type="Proteomes" id="UP000694414">
    <property type="component" value="Unplaced"/>
</dbReference>
<keyword evidence="12 13" id="KW-0807">Transducer</keyword>
<feature type="transmembrane region" description="Helical" evidence="13">
    <location>
        <begin position="209"/>
        <end position="226"/>
    </location>
</feature>
<feature type="transmembrane region" description="Helical" evidence="13">
    <location>
        <begin position="143"/>
        <end position="165"/>
    </location>
</feature>
<accession>A0A8C9B0M9</accession>
<dbReference type="Gene3D" id="1.20.1070.10">
    <property type="entry name" value="Rhodopsin 7-helix transmembrane proteins"/>
    <property type="match status" value="1"/>
</dbReference>
<dbReference type="InterPro" id="IPR004072">
    <property type="entry name" value="Vmron_rcpt_1"/>
</dbReference>
<name>A0A8C9B0M9_PROSS</name>
<evidence type="ECO:0000256" key="4">
    <source>
        <dbReference type="ARBA" id="ARBA00022475"/>
    </source>
</evidence>
<keyword evidence="8 13" id="KW-0297">G-protein coupled receptor</keyword>
<evidence type="ECO:0000313" key="15">
    <source>
        <dbReference type="Ensembl" id="ENSPSMP00000034885.1"/>
    </source>
</evidence>
<comment type="function">
    <text evidence="1">Putative pheromone receptor.</text>
</comment>
<dbReference type="PRINTS" id="PR01534">
    <property type="entry name" value="VOMERONASL1R"/>
</dbReference>
<dbReference type="InterPro" id="IPR017452">
    <property type="entry name" value="GPCR_Rhodpsn_7TM"/>
</dbReference>
<evidence type="ECO:0000259" key="14">
    <source>
        <dbReference type="PROSITE" id="PS50262"/>
    </source>
</evidence>
<reference evidence="15" key="1">
    <citation type="submission" date="2025-08" db="UniProtKB">
        <authorList>
            <consortium name="Ensembl"/>
        </authorList>
    </citation>
    <scope>IDENTIFICATION</scope>
</reference>
<dbReference type="Ensembl" id="ENSPSMT00000040223.1">
    <property type="protein sequence ID" value="ENSPSMP00000034885.1"/>
    <property type="gene ID" value="ENSPSMG00000024039.1"/>
</dbReference>
<dbReference type="Pfam" id="PF03402">
    <property type="entry name" value="V1R"/>
    <property type="match status" value="1"/>
</dbReference>
<evidence type="ECO:0000313" key="16">
    <source>
        <dbReference type="Proteomes" id="UP000694414"/>
    </source>
</evidence>
<comment type="similarity">
    <text evidence="3 13">Belongs to the G-protein coupled receptor 1 family.</text>
</comment>
<keyword evidence="4 13" id="KW-1003">Cell membrane</keyword>
<dbReference type="GeneTree" id="ENSGT00960000186612"/>
<evidence type="ECO:0000256" key="11">
    <source>
        <dbReference type="ARBA" id="ARBA00023180"/>
    </source>
</evidence>
<dbReference type="PANTHER" id="PTHR24062">
    <property type="entry name" value="VOMERONASAL TYPE-1 RECEPTOR"/>
    <property type="match status" value="1"/>
</dbReference>
<evidence type="ECO:0000256" key="7">
    <source>
        <dbReference type="ARBA" id="ARBA00022989"/>
    </source>
</evidence>
<sequence length="346" mass="39279">MPLLTELHKKCMDKELEIMILSDIILGFVLISQICVGFIGNSLLFGFYVYLYFIQSHLRKPIDLIFMHLTLVNVVAITFMLTPDIMSSFGVRNALNDVGCKAVLYINRVTRGVSLCVTSFLSTVQALTISPRNSKWAWIKSKLSMCIFPSLLFFWILNMLIYIHVIQVVTARSNFTLVGHGYSQVYCQTKQFGLKCSGSYLSIIVTRDLLFVVLMICTSLYMVSVLHRHHRTARHLHSPSLSKQPSPESKATCSILVLVSCFVLLFCLSNFITLYTFYTPRKNPKLDAITVILSSCYPIIAISQRALNGHSDTPHFVLEQKSPHNDLYEGKKNHVAIENLKWGRLN</sequence>
<dbReference type="GO" id="GO:0005886">
    <property type="term" value="C:plasma membrane"/>
    <property type="evidence" value="ECO:0007669"/>
    <property type="project" value="UniProtKB-SubCell"/>
</dbReference>
<evidence type="ECO:0000256" key="2">
    <source>
        <dbReference type="ARBA" id="ARBA00004651"/>
    </source>
</evidence>
<evidence type="ECO:0000256" key="5">
    <source>
        <dbReference type="ARBA" id="ARBA00022507"/>
    </source>
</evidence>
<evidence type="ECO:0000256" key="8">
    <source>
        <dbReference type="ARBA" id="ARBA00023040"/>
    </source>
</evidence>
<dbReference type="GO" id="GO:0007606">
    <property type="term" value="P:sensory perception of chemical stimulus"/>
    <property type="evidence" value="ECO:0007669"/>
    <property type="project" value="UniProtKB-ARBA"/>
</dbReference>
<keyword evidence="6 13" id="KW-0812">Transmembrane</keyword>
<dbReference type="GO" id="GO:0019236">
    <property type="term" value="P:response to pheromone"/>
    <property type="evidence" value="ECO:0007669"/>
    <property type="project" value="UniProtKB-KW"/>
</dbReference>
<feature type="transmembrane region" description="Helical" evidence="13">
    <location>
        <begin position="253"/>
        <end position="278"/>
    </location>
</feature>
<keyword evidence="11" id="KW-0325">Glycoprotein</keyword>
<feature type="transmembrane region" description="Helical" evidence="13">
    <location>
        <begin position="24"/>
        <end position="52"/>
    </location>
</feature>
<keyword evidence="10 13" id="KW-0675">Receptor</keyword>
<evidence type="ECO:0000256" key="10">
    <source>
        <dbReference type="ARBA" id="ARBA00023170"/>
    </source>
</evidence>
<dbReference type="SUPFAM" id="SSF81321">
    <property type="entry name" value="Family A G protein-coupled receptor-like"/>
    <property type="match status" value="1"/>
</dbReference>
<evidence type="ECO:0000256" key="3">
    <source>
        <dbReference type="ARBA" id="ARBA00010663"/>
    </source>
</evidence>
<evidence type="ECO:0000256" key="12">
    <source>
        <dbReference type="ARBA" id="ARBA00023224"/>
    </source>
</evidence>
<evidence type="ECO:0000256" key="9">
    <source>
        <dbReference type="ARBA" id="ARBA00023136"/>
    </source>
</evidence>
<dbReference type="AlphaFoldDB" id="A0A8C9B0M9"/>